<name>A0A552UFX7_9SPHN</name>
<evidence type="ECO:0000313" key="3">
    <source>
        <dbReference type="Proteomes" id="UP000317894"/>
    </source>
</evidence>
<sequence>MMRTLICVVAMTTATPAFADAATAFKDGRFAEAIKLGRAEGTASALVYAGRAALMVAGYQSADKASAKATIDLAERDFAAAIAKAPNNLEARTQKAIAMGYRAKLDKSPGEGKDAKAQMEAVLSRDPNYPLANAALGGWHGGAVATLGSFLASTLLGANRKAMDTYFNNAMARDPKSIVHPVTYAVTLLDIDANNGPKATVLLRSAVTLPVRDAFDAENRKAAVQVLAKLNAGDAKGARVLARKLQPFGNL</sequence>
<keyword evidence="3" id="KW-1185">Reference proteome</keyword>
<proteinExistence type="predicted"/>
<evidence type="ECO:0000256" key="1">
    <source>
        <dbReference type="SAM" id="SignalP"/>
    </source>
</evidence>
<protein>
    <submittedName>
        <fullName evidence="2">Uncharacterized protein</fullName>
    </submittedName>
</protein>
<evidence type="ECO:0000313" key="2">
    <source>
        <dbReference type="EMBL" id="TRW17130.1"/>
    </source>
</evidence>
<dbReference type="Gene3D" id="1.25.40.10">
    <property type="entry name" value="Tetratricopeptide repeat domain"/>
    <property type="match status" value="1"/>
</dbReference>
<dbReference type="AlphaFoldDB" id="A0A552UFX7"/>
<dbReference type="RefSeq" id="WP_143554675.1">
    <property type="nucleotide sequence ID" value="NZ_VJWA01000001.1"/>
</dbReference>
<comment type="caution">
    <text evidence="2">The sequence shown here is derived from an EMBL/GenBank/DDBJ whole genome shotgun (WGS) entry which is preliminary data.</text>
</comment>
<accession>A0A552UFX7</accession>
<feature type="signal peptide" evidence="1">
    <location>
        <begin position="1"/>
        <end position="19"/>
    </location>
</feature>
<dbReference type="EMBL" id="VJWA01000001">
    <property type="protein sequence ID" value="TRW17130.1"/>
    <property type="molecule type" value="Genomic_DNA"/>
</dbReference>
<feature type="chain" id="PRO_5021801590" evidence="1">
    <location>
        <begin position="20"/>
        <end position="251"/>
    </location>
</feature>
<keyword evidence="1" id="KW-0732">Signal</keyword>
<reference evidence="2 3" key="1">
    <citation type="submission" date="2019-07" db="EMBL/GenBank/DDBJ databases">
        <title>Novel species isolated from glacier.</title>
        <authorList>
            <person name="Liu Q."/>
            <person name="Xin Y.-H."/>
        </authorList>
    </citation>
    <scope>NUCLEOTIDE SEQUENCE [LARGE SCALE GENOMIC DNA]</scope>
    <source>
        <strain evidence="2 3">LB1R16</strain>
    </source>
</reference>
<dbReference type="InterPro" id="IPR011990">
    <property type="entry name" value="TPR-like_helical_dom_sf"/>
</dbReference>
<organism evidence="2 3">
    <name type="scientific">Glacieibacterium frigidum</name>
    <dbReference type="NCBI Taxonomy" id="2593303"/>
    <lineage>
        <taxon>Bacteria</taxon>
        <taxon>Pseudomonadati</taxon>
        <taxon>Pseudomonadota</taxon>
        <taxon>Alphaproteobacteria</taxon>
        <taxon>Sphingomonadales</taxon>
        <taxon>Sphingosinicellaceae</taxon>
        <taxon>Glacieibacterium</taxon>
    </lineage>
</organism>
<dbReference type="SUPFAM" id="SSF48452">
    <property type="entry name" value="TPR-like"/>
    <property type="match status" value="1"/>
</dbReference>
<gene>
    <name evidence="2" type="ORF">FMM06_02710</name>
</gene>
<dbReference type="OrthoDB" id="7596664at2"/>
<dbReference type="Proteomes" id="UP000317894">
    <property type="component" value="Unassembled WGS sequence"/>
</dbReference>